<protein>
    <recommendedName>
        <fullName evidence="4">F-box domain-containing protein</fullName>
    </recommendedName>
</protein>
<feature type="compositionally biased region" description="Basic and acidic residues" evidence="1">
    <location>
        <begin position="228"/>
        <end position="239"/>
    </location>
</feature>
<feature type="region of interest" description="Disordered" evidence="1">
    <location>
        <begin position="219"/>
        <end position="239"/>
    </location>
</feature>
<reference evidence="2 3" key="1">
    <citation type="journal article" date="2019" name="Sci. Rep.">
        <title>A high-quality genome of Eragrostis curvula grass provides insights into Poaceae evolution and supports new strategies to enhance forage quality.</title>
        <authorList>
            <person name="Carballo J."/>
            <person name="Santos B.A.C.M."/>
            <person name="Zappacosta D."/>
            <person name="Garbus I."/>
            <person name="Selva J.P."/>
            <person name="Gallo C.A."/>
            <person name="Diaz A."/>
            <person name="Albertini E."/>
            <person name="Caccamo M."/>
            <person name="Echenique V."/>
        </authorList>
    </citation>
    <scope>NUCLEOTIDE SEQUENCE [LARGE SCALE GENOMIC DNA]</scope>
    <source>
        <strain evidence="3">cv. Victoria</strain>
        <tissue evidence="2">Leaf</tissue>
    </source>
</reference>
<gene>
    <name evidence="2" type="ORF">EJB05_14715</name>
</gene>
<name>A0A5J9VZX4_9POAL</name>
<dbReference type="Gramene" id="TVU41215">
    <property type="protein sequence ID" value="TVU41215"/>
    <property type="gene ID" value="EJB05_14715"/>
</dbReference>
<dbReference type="AlphaFoldDB" id="A0A5J9VZX4"/>
<comment type="caution">
    <text evidence="2">The sequence shown here is derived from an EMBL/GenBank/DDBJ whole genome shotgun (WGS) entry which is preliminary data.</text>
</comment>
<sequence>MSSTLWGVFSSREYYLDILDDNDIWLGLHRPRNSRHSCFKFGAKPTPTELPIDKKHMLLENERLNNVYLCASAVLNSLYHKAPAFGRPVSTSLLHMKATSTPSAAQCGIANRSSRQDDADDDGDAQDMISSLSCNILGCILMLLRLTEAMQMSTMSSTWWGVFLPPEYPLDILDDNDIWLGLHRPPNSRHSGHCFIKSKVADEGPCAREKDSPSCFKFGAKPTPTELPTDKKHLLLENE</sequence>
<feature type="non-terminal residue" evidence="2">
    <location>
        <position position="1"/>
    </location>
</feature>
<proteinExistence type="predicted"/>
<feature type="region of interest" description="Disordered" evidence="1">
    <location>
        <begin position="104"/>
        <end position="124"/>
    </location>
</feature>
<evidence type="ECO:0008006" key="4">
    <source>
        <dbReference type="Google" id="ProtNLM"/>
    </source>
</evidence>
<evidence type="ECO:0000313" key="3">
    <source>
        <dbReference type="Proteomes" id="UP000324897"/>
    </source>
</evidence>
<keyword evidence="3" id="KW-1185">Reference proteome</keyword>
<organism evidence="2 3">
    <name type="scientific">Eragrostis curvula</name>
    <name type="common">weeping love grass</name>
    <dbReference type="NCBI Taxonomy" id="38414"/>
    <lineage>
        <taxon>Eukaryota</taxon>
        <taxon>Viridiplantae</taxon>
        <taxon>Streptophyta</taxon>
        <taxon>Embryophyta</taxon>
        <taxon>Tracheophyta</taxon>
        <taxon>Spermatophyta</taxon>
        <taxon>Magnoliopsida</taxon>
        <taxon>Liliopsida</taxon>
        <taxon>Poales</taxon>
        <taxon>Poaceae</taxon>
        <taxon>PACMAD clade</taxon>
        <taxon>Chloridoideae</taxon>
        <taxon>Eragrostideae</taxon>
        <taxon>Eragrostidinae</taxon>
        <taxon>Eragrostis</taxon>
    </lineage>
</organism>
<accession>A0A5J9VZX4</accession>
<dbReference type="Proteomes" id="UP000324897">
    <property type="component" value="Chromosome 4"/>
</dbReference>
<evidence type="ECO:0000313" key="2">
    <source>
        <dbReference type="EMBL" id="TVU41215.1"/>
    </source>
</evidence>
<dbReference type="EMBL" id="RWGY01000007">
    <property type="protein sequence ID" value="TVU41215.1"/>
    <property type="molecule type" value="Genomic_DNA"/>
</dbReference>
<evidence type="ECO:0000256" key="1">
    <source>
        <dbReference type="SAM" id="MobiDB-lite"/>
    </source>
</evidence>